<feature type="binding site" evidence="17">
    <location>
        <position position="129"/>
    </location>
    <ligand>
        <name>ATP</name>
        <dbReference type="ChEBI" id="CHEBI:30616"/>
    </ligand>
</feature>
<name>A0A3D8R035_9EURO</name>
<evidence type="ECO:0000256" key="18">
    <source>
        <dbReference type="SAM" id="MobiDB-lite"/>
    </source>
</evidence>
<evidence type="ECO:0000313" key="21">
    <source>
        <dbReference type="Proteomes" id="UP000256690"/>
    </source>
</evidence>
<sequence length="677" mass="74875">MPSQNQNTAAAGSAQEHPRQFTSEASEPRGDHASTAPSPVDNVTDEEDSGLEPGPRHLGLAVDDFLHDAGAMEGPWEYMPGGHHPLVIGHRIGADREYKVIQKLGSGGSGNVWLCEYIDSEPQLWVAVKILKACISAEESRELKSGGLMASLVKTDPVLKSCCSYPWEVFGIQGVNGLHLCFVYPVRGAPVSELRGHFDDPDAFMRKLTRQAARVMGTLHGHDIVHGDFRPLNVLLQLGGLNGKTREEIVDIFGHPAGAKVIKYPDAHPAANPPEYLYYPVNPHAADDLRTHTICVIDFGESFIEGNPPPHGSGIPCPYAAPEVPLDSFASKRSDIWALAATMYEIRCGHKLFLFEGDGKEAYLHGLVRGCGKLPAKWWPQWRETWNESVKRWHPRIFGGPESEDQIEDEQIARRRHIQQAVARPVGHMLTSDASVRRHEESDVWISMGHHEPLSSEEQELFADLLYRMTEMDPQKRMTIEEVLEHPWLSYGHTEQPQQRLEERPSTPEESDLEDLEDLEERSWTSEESDQDDQEDREQYQPDATLGTKTEGSSTTDKCNGGSGISLRIPKAGKPTAAATSPCPTRQDKPIYLSTALSPVSEANEPHDSAADDDIPSVKAVSPSTQLQTEALAPTDLVDVPLAGNGLPRVKSWRNHRRSKMVAVFQALSQAFRAAFA</sequence>
<dbReference type="PROSITE" id="PS00109">
    <property type="entry name" value="PROTEIN_KINASE_TYR"/>
    <property type="match status" value="1"/>
</dbReference>
<evidence type="ECO:0000256" key="13">
    <source>
        <dbReference type="ARBA" id="ARBA00030980"/>
    </source>
</evidence>
<dbReference type="PANTHER" id="PTHR45646:SF11">
    <property type="entry name" value="SERINE_THREONINE-PROTEIN KINASE DOA"/>
    <property type="match status" value="1"/>
</dbReference>
<dbReference type="OrthoDB" id="5979581at2759"/>
<evidence type="ECO:0000256" key="1">
    <source>
        <dbReference type="ARBA" id="ARBA00003747"/>
    </source>
</evidence>
<evidence type="ECO:0000256" key="3">
    <source>
        <dbReference type="ARBA" id="ARBA00011534"/>
    </source>
</evidence>
<dbReference type="PROSITE" id="PS50011">
    <property type="entry name" value="PROTEIN_KINASE_DOM"/>
    <property type="match status" value="1"/>
</dbReference>
<evidence type="ECO:0000256" key="2">
    <source>
        <dbReference type="ARBA" id="ARBA00004574"/>
    </source>
</evidence>
<dbReference type="InterPro" id="IPR011009">
    <property type="entry name" value="Kinase-like_dom_sf"/>
</dbReference>
<comment type="function">
    <text evidence="1">Component of the EKC/KEOPS complex that is required for the formation of a threonylcarbamoyl group on adenosine at position 37 (t(6)A37) in tRNAs that read codons beginning with adenine. The complex is probably involved in the transfer of the threonylcarbamoyl moiety of threonylcarbamoyl-AMP (TC-AMP) to the N6 group of A37. BUD32 has ATPase activity in the context of the EKC/KEOPS complex and likely plays a supporting role to the catalytic subunit KAE1. The EKC/KEOPS complex also promotes both telomere uncapping and telomere elongation. The complex is required for efficient recruitment of transcriptional coactivators.</text>
</comment>
<evidence type="ECO:0000256" key="10">
    <source>
        <dbReference type="ARBA" id="ARBA00022777"/>
    </source>
</evidence>
<evidence type="ECO:0000256" key="12">
    <source>
        <dbReference type="ARBA" id="ARBA00022895"/>
    </source>
</evidence>
<dbReference type="EMBL" id="PVWQ01000012">
    <property type="protein sequence ID" value="RDW67406.1"/>
    <property type="molecule type" value="Genomic_DNA"/>
</dbReference>
<protein>
    <recommendedName>
        <fullName evidence="6">EKC/KEOPS complex subunit BUD32</fullName>
        <ecNumber evidence="4">2.7.11.1</ecNumber>
    </recommendedName>
    <alternativeName>
        <fullName evidence="13 14">Atypical Serine/threonine protein kinase BUD32</fullName>
    </alternativeName>
    <alternativeName>
        <fullName evidence="5">EKC/KEOPS complex subunit bud32</fullName>
    </alternativeName>
</protein>
<dbReference type="InterPro" id="IPR000719">
    <property type="entry name" value="Prot_kinase_dom"/>
</dbReference>
<gene>
    <name evidence="20" type="ORF">DSM5745_09272</name>
</gene>
<dbReference type="Pfam" id="PF00069">
    <property type="entry name" value="Pkinase"/>
    <property type="match status" value="1"/>
</dbReference>
<evidence type="ECO:0000256" key="14">
    <source>
        <dbReference type="ARBA" id="ARBA00033194"/>
    </source>
</evidence>
<evidence type="ECO:0000256" key="16">
    <source>
        <dbReference type="ARBA" id="ARBA00048679"/>
    </source>
</evidence>
<comment type="caution">
    <text evidence="20">The sequence shown here is derived from an EMBL/GenBank/DDBJ whole genome shotgun (WGS) entry which is preliminary data.</text>
</comment>
<dbReference type="InterPro" id="IPR008266">
    <property type="entry name" value="Tyr_kinase_AS"/>
</dbReference>
<evidence type="ECO:0000256" key="7">
    <source>
        <dbReference type="ARBA" id="ARBA00022527"/>
    </source>
</evidence>
<dbReference type="RefSeq" id="XP_026600374.1">
    <property type="nucleotide sequence ID" value="XM_026751288.1"/>
</dbReference>
<evidence type="ECO:0000256" key="6">
    <source>
        <dbReference type="ARBA" id="ARBA00019973"/>
    </source>
</evidence>
<dbReference type="PROSITE" id="PS00107">
    <property type="entry name" value="PROTEIN_KINASE_ATP"/>
    <property type="match status" value="1"/>
</dbReference>
<dbReference type="STRING" id="1810919.A0A3D8R035"/>
<comment type="catalytic activity">
    <reaction evidence="15">
        <text>L-threonyl-[protein] + ATP = O-phospho-L-threonyl-[protein] + ADP + H(+)</text>
        <dbReference type="Rhea" id="RHEA:46608"/>
        <dbReference type="Rhea" id="RHEA-COMP:11060"/>
        <dbReference type="Rhea" id="RHEA-COMP:11605"/>
        <dbReference type="ChEBI" id="CHEBI:15378"/>
        <dbReference type="ChEBI" id="CHEBI:30013"/>
        <dbReference type="ChEBI" id="CHEBI:30616"/>
        <dbReference type="ChEBI" id="CHEBI:61977"/>
        <dbReference type="ChEBI" id="CHEBI:456216"/>
        <dbReference type="EC" id="2.7.11.1"/>
    </reaction>
</comment>
<evidence type="ECO:0000256" key="9">
    <source>
        <dbReference type="ARBA" id="ARBA00022741"/>
    </source>
</evidence>
<keyword evidence="12" id="KW-0779">Telomere</keyword>
<dbReference type="SUPFAM" id="SSF56112">
    <property type="entry name" value="Protein kinase-like (PK-like)"/>
    <property type="match status" value="1"/>
</dbReference>
<dbReference type="SMART" id="SM00220">
    <property type="entry name" value="S_TKc"/>
    <property type="match status" value="1"/>
</dbReference>
<feature type="compositionally biased region" description="Acidic residues" evidence="18">
    <location>
        <begin position="527"/>
        <end position="536"/>
    </location>
</feature>
<dbReference type="AlphaFoldDB" id="A0A3D8R035"/>
<keyword evidence="21" id="KW-1185">Reference proteome</keyword>
<evidence type="ECO:0000256" key="5">
    <source>
        <dbReference type="ARBA" id="ARBA00013948"/>
    </source>
</evidence>
<feature type="region of interest" description="Disordered" evidence="18">
    <location>
        <begin position="1"/>
        <end position="58"/>
    </location>
</feature>
<evidence type="ECO:0000256" key="15">
    <source>
        <dbReference type="ARBA" id="ARBA00047899"/>
    </source>
</evidence>
<dbReference type="GO" id="GO:0005634">
    <property type="term" value="C:nucleus"/>
    <property type="evidence" value="ECO:0007669"/>
    <property type="project" value="TreeGrafter"/>
</dbReference>
<reference evidence="20 21" key="1">
    <citation type="journal article" date="2018" name="IMA Fungus">
        <title>IMA Genome-F 9: Draft genome sequence of Annulohypoxylon stygium, Aspergillus mulundensis, Berkeleyomyces basicola (syn. Thielaviopsis basicola), Ceratocystis smalleyi, two Cercospora beticola strains, Coleophoma cylindrospora, Fusarium fracticaudum, Phialophora cf. hyalina, and Morchella septimelata.</title>
        <authorList>
            <person name="Wingfield B.D."/>
            <person name="Bills G.F."/>
            <person name="Dong Y."/>
            <person name="Huang W."/>
            <person name="Nel W.J."/>
            <person name="Swalarsk-Parry B.S."/>
            <person name="Vaghefi N."/>
            <person name="Wilken P.M."/>
            <person name="An Z."/>
            <person name="de Beer Z.W."/>
            <person name="De Vos L."/>
            <person name="Chen L."/>
            <person name="Duong T.A."/>
            <person name="Gao Y."/>
            <person name="Hammerbacher A."/>
            <person name="Kikkert J.R."/>
            <person name="Li Y."/>
            <person name="Li H."/>
            <person name="Li K."/>
            <person name="Li Q."/>
            <person name="Liu X."/>
            <person name="Ma X."/>
            <person name="Naidoo K."/>
            <person name="Pethybridge S.J."/>
            <person name="Sun J."/>
            <person name="Steenkamp E.T."/>
            <person name="van der Nest M.A."/>
            <person name="van Wyk S."/>
            <person name="Wingfield M.J."/>
            <person name="Xiong C."/>
            <person name="Yue Q."/>
            <person name="Zhang X."/>
        </authorList>
    </citation>
    <scope>NUCLEOTIDE SEQUENCE [LARGE SCALE GENOMIC DNA]</scope>
    <source>
        <strain evidence="20 21">DSM 5745</strain>
    </source>
</reference>
<comment type="catalytic activity">
    <reaction evidence="16">
        <text>L-seryl-[protein] + ATP = O-phospho-L-seryl-[protein] + ADP + H(+)</text>
        <dbReference type="Rhea" id="RHEA:17989"/>
        <dbReference type="Rhea" id="RHEA-COMP:9863"/>
        <dbReference type="Rhea" id="RHEA-COMP:11604"/>
        <dbReference type="ChEBI" id="CHEBI:15378"/>
        <dbReference type="ChEBI" id="CHEBI:29999"/>
        <dbReference type="ChEBI" id="CHEBI:30616"/>
        <dbReference type="ChEBI" id="CHEBI:83421"/>
        <dbReference type="ChEBI" id="CHEBI:456216"/>
        <dbReference type="EC" id="2.7.11.1"/>
    </reaction>
</comment>
<dbReference type="Proteomes" id="UP000256690">
    <property type="component" value="Unassembled WGS sequence"/>
</dbReference>
<keyword evidence="8" id="KW-0808">Transferase</keyword>
<feature type="compositionally biased region" description="Acidic residues" evidence="18">
    <location>
        <begin position="509"/>
        <end position="520"/>
    </location>
</feature>
<keyword evidence="10" id="KW-0418">Kinase</keyword>
<evidence type="ECO:0000256" key="17">
    <source>
        <dbReference type="PROSITE-ProRule" id="PRU10141"/>
    </source>
</evidence>
<evidence type="ECO:0000313" key="20">
    <source>
        <dbReference type="EMBL" id="RDW67406.1"/>
    </source>
</evidence>
<dbReference type="GeneID" id="38119642"/>
<feature type="compositionally biased region" description="Polar residues" evidence="18">
    <location>
        <begin position="547"/>
        <end position="558"/>
    </location>
</feature>
<dbReference type="Gene3D" id="1.10.510.10">
    <property type="entry name" value="Transferase(Phosphotransferase) domain 1"/>
    <property type="match status" value="1"/>
</dbReference>
<dbReference type="GO" id="GO:0043484">
    <property type="term" value="P:regulation of RNA splicing"/>
    <property type="evidence" value="ECO:0007669"/>
    <property type="project" value="TreeGrafter"/>
</dbReference>
<keyword evidence="11 17" id="KW-0067">ATP-binding</keyword>
<dbReference type="Gene3D" id="3.30.200.20">
    <property type="entry name" value="Phosphorylase Kinase, domain 1"/>
    <property type="match status" value="1"/>
</dbReference>
<dbReference type="InterPro" id="IPR017441">
    <property type="entry name" value="Protein_kinase_ATP_BS"/>
</dbReference>
<comment type="subcellular location">
    <subcellularLocation>
        <location evidence="2">Chromosome</location>
        <location evidence="2">Telomere</location>
    </subcellularLocation>
</comment>
<feature type="region of interest" description="Disordered" evidence="18">
    <location>
        <begin position="489"/>
        <end position="623"/>
    </location>
</feature>
<dbReference type="GO" id="GO:0004674">
    <property type="term" value="F:protein serine/threonine kinase activity"/>
    <property type="evidence" value="ECO:0007669"/>
    <property type="project" value="UniProtKB-KW"/>
</dbReference>
<comment type="subunit">
    <text evidence="3">Component of the EKC/KEOPS complex composed of at least BUD32, CGI121, GON7, KAE1 and PCC1; the whole complex dimerizes.</text>
</comment>
<keyword evidence="12" id="KW-0158">Chromosome</keyword>
<organism evidence="20 21">
    <name type="scientific">Aspergillus mulundensis</name>
    <dbReference type="NCBI Taxonomy" id="1810919"/>
    <lineage>
        <taxon>Eukaryota</taxon>
        <taxon>Fungi</taxon>
        <taxon>Dikarya</taxon>
        <taxon>Ascomycota</taxon>
        <taxon>Pezizomycotina</taxon>
        <taxon>Eurotiomycetes</taxon>
        <taxon>Eurotiomycetidae</taxon>
        <taxon>Eurotiales</taxon>
        <taxon>Aspergillaceae</taxon>
        <taxon>Aspergillus</taxon>
        <taxon>Aspergillus subgen. Nidulantes</taxon>
    </lineage>
</organism>
<feature type="domain" description="Protein kinase" evidence="19">
    <location>
        <begin position="98"/>
        <end position="489"/>
    </location>
</feature>
<evidence type="ECO:0000256" key="4">
    <source>
        <dbReference type="ARBA" id="ARBA00012513"/>
    </source>
</evidence>
<evidence type="ECO:0000256" key="11">
    <source>
        <dbReference type="ARBA" id="ARBA00022840"/>
    </source>
</evidence>
<dbReference type="EC" id="2.7.11.1" evidence="4"/>
<proteinExistence type="predicted"/>
<feature type="compositionally biased region" description="Polar residues" evidence="18">
    <location>
        <begin position="1"/>
        <end position="10"/>
    </location>
</feature>
<keyword evidence="9 17" id="KW-0547">Nucleotide-binding</keyword>
<dbReference type="InterPro" id="IPR051175">
    <property type="entry name" value="CLK_kinases"/>
</dbReference>
<dbReference type="GO" id="GO:0000781">
    <property type="term" value="C:chromosome, telomeric region"/>
    <property type="evidence" value="ECO:0007669"/>
    <property type="project" value="UniProtKB-SubCell"/>
</dbReference>
<dbReference type="PANTHER" id="PTHR45646">
    <property type="entry name" value="SERINE/THREONINE-PROTEIN KINASE DOA-RELATED"/>
    <property type="match status" value="1"/>
</dbReference>
<evidence type="ECO:0000256" key="8">
    <source>
        <dbReference type="ARBA" id="ARBA00022679"/>
    </source>
</evidence>
<dbReference type="GO" id="GO:0005524">
    <property type="term" value="F:ATP binding"/>
    <property type="evidence" value="ECO:0007669"/>
    <property type="project" value="UniProtKB-UniRule"/>
</dbReference>
<evidence type="ECO:0000259" key="19">
    <source>
        <dbReference type="PROSITE" id="PS50011"/>
    </source>
</evidence>
<accession>A0A3D8R035</accession>
<keyword evidence="7" id="KW-0723">Serine/threonine-protein kinase</keyword>